<name>A0AA40UWK4_9BURK</name>
<sequence>MFFPIRMALCPTEIMLFCLPVHFTAKLFLNHGKPFACFSIPAKSIAHLNNRVKMHLGLSFPYRLLDLCIRIKTYYLLRKLAIIIPRRISEGLLQGLLIRSSYRS</sequence>
<dbReference type="AlphaFoldDB" id="A0AA40UWK4"/>
<organism evidence="1 2">
    <name type="scientific">Burkholderia ubonensis</name>
    <dbReference type="NCBI Taxonomy" id="101571"/>
    <lineage>
        <taxon>Bacteria</taxon>
        <taxon>Pseudomonadati</taxon>
        <taxon>Pseudomonadota</taxon>
        <taxon>Betaproteobacteria</taxon>
        <taxon>Burkholderiales</taxon>
        <taxon>Burkholderiaceae</taxon>
        <taxon>Burkholderia</taxon>
        <taxon>Burkholderia cepacia complex</taxon>
    </lineage>
</organism>
<protein>
    <submittedName>
        <fullName evidence="1">Uncharacterized protein</fullName>
    </submittedName>
</protein>
<gene>
    <name evidence="1" type="ORF">WK57_17625</name>
</gene>
<accession>A0AA40UWK4</accession>
<evidence type="ECO:0000313" key="1">
    <source>
        <dbReference type="EMBL" id="KWZ58338.1"/>
    </source>
</evidence>
<dbReference type="Proteomes" id="UP000070119">
    <property type="component" value="Unassembled WGS sequence"/>
</dbReference>
<reference evidence="1 2" key="1">
    <citation type="submission" date="2015-11" db="EMBL/GenBank/DDBJ databases">
        <authorList>
            <person name="Sahl J."/>
            <person name="Wagner D."/>
            <person name="Keim P."/>
        </authorList>
    </citation>
    <scope>NUCLEOTIDE SEQUENCE [LARGE SCALE GENOMIC DNA]</scope>
    <source>
        <strain evidence="1 2">MSMB1157</strain>
    </source>
</reference>
<dbReference type="EMBL" id="LNJU01000003">
    <property type="protein sequence ID" value="KWZ58338.1"/>
    <property type="molecule type" value="Genomic_DNA"/>
</dbReference>
<proteinExistence type="predicted"/>
<evidence type="ECO:0000313" key="2">
    <source>
        <dbReference type="Proteomes" id="UP000070119"/>
    </source>
</evidence>
<comment type="caution">
    <text evidence="1">The sequence shown here is derived from an EMBL/GenBank/DDBJ whole genome shotgun (WGS) entry which is preliminary data.</text>
</comment>